<protein>
    <submittedName>
        <fullName evidence="3">Ni,Fe-hydrogenase I small subunit</fullName>
    </submittedName>
</protein>
<gene>
    <name evidence="3" type="ORF">DDW13_01125</name>
</gene>
<dbReference type="GO" id="GO:0008901">
    <property type="term" value="F:ferredoxin hydrogenase activity"/>
    <property type="evidence" value="ECO:0007669"/>
    <property type="project" value="InterPro"/>
</dbReference>
<dbReference type="Gene3D" id="3.40.50.700">
    <property type="entry name" value="NADH:ubiquinone oxidoreductase-like, 20kDa subunit"/>
    <property type="match status" value="1"/>
</dbReference>
<dbReference type="GO" id="GO:0044569">
    <property type="term" value="C:[Ni-Fe] hydrogenase complex"/>
    <property type="evidence" value="ECO:0007669"/>
    <property type="project" value="TreeGrafter"/>
</dbReference>
<dbReference type="GO" id="GO:0016020">
    <property type="term" value="C:membrane"/>
    <property type="evidence" value="ECO:0007669"/>
    <property type="project" value="TreeGrafter"/>
</dbReference>
<sequence>MDYCSALKEVLKHNIIWIEAQSCSGETVMILRSGCEGLEELFFHSSPVKFVSLVCEEKSGKEILERILNMNDFVLVIEGAIPPNDSLCTFGGYPCTQVIKLLAEKANSVVAVGSCAVNGGILRETGSKGVKEILTDKKVLEVPGCPASPQMIVAMIYSALGERHGS</sequence>
<dbReference type="InterPro" id="IPR037024">
    <property type="entry name" value="NiFe_Hase_small_N_sf"/>
</dbReference>
<dbReference type="PANTHER" id="PTHR30013">
    <property type="entry name" value="NIFE / NIFESE HYDROGENASE SMALL SUBUNIT FAMILY MEMBER"/>
    <property type="match status" value="1"/>
</dbReference>
<organism evidence="3 4">
    <name type="scientific">Acidianus hospitalis</name>
    <dbReference type="NCBI Taxonomy" id="563177"/>
    <lineage>
        <taxon>Archaea</taxon>
        <taxon>Thermoproteota</taxon>
        <taxon>Thermoprotei</taxon>
        <taxon>Sulfolobales</taxon>
        <taxon>Sulfolobaceae</taxon>
        <taxon>Acidianus</taxon>
    </lineage>
</organism>
<dbReference type="GO" id="GO:0051536">
    <property type="term" value="F:iron-sulfur cluster binding"/>
    <property type="evidence" value="ECO:0007669"/>
    <property type="project" value="InterPro"/>
</dbReference>
<dbReference type="GO" id="GO:0009061">
    <property type="term" value="P:anaerobic respiration"/>
    <property type="evidence" value="ECO:0007669"/>
    <property type="project" value="TreeGrafter"/>
</dbReference>
<evidence type="ECO:0000313" key="3">
    <source>
        <dbReference type="EMBL" id="PVU77282.1"/>
    </source>
</evidence>
<evidence type="ECO:0000313" key="4">
    <source>
        <dbReference type="Proteomes" id="UP000245638"/>
    </source>
</evidence>
<dbReference type="PANTHER" id="PTHR30013:SF7">
    <property type="entry name" value="HYDROGENASE-2 SMALL CHAIN"/>
    <property type="match status" value="1"/>
</dbReference>
<dbReference type="EMBL" id="QEFD01000037">
    <property type="protein sequence ID" value="PVU77282.1"/>
    <property type="molecule type" value="Genomic_DNA"/>
</dbReference>
<name>A0A2T9XB95_9CREN</name>
<dbReference type="InterPro" id="IPR006137">
    <property type="entry name" value="NADH_UbQ_OxRdtase-like_20kDa"/>
</dbReference>
<dbReference type="Proteomes" id="UP000245638">
    <property type="component" value="Unassembled WGS sequence"/>
</dbReference>
<dbReference type="GO" id="GO:0009375">
    <property type="term" value="C:ferredoxin hydrogenase complex"/>
    <property type="evidence" value="ECO:0007669"/>
    <property type="project" value="InterPro"/>
</dbReference>
<reference evidence="3 4" key="1">
    <citation type="journal article" date="2015" name="Appl. Environ. Microbiol.">
        <title>Nanoarchaeota, Their Sulfolobales Host, and Nanoarchaeota Virus Distribution across Yellowstone National Park Hot Springs.</title>
        <authorList>
            <person name="Munson-McGee J.H."/>
            <person name="Field E.K."/>
            <person name="Bateson M."/>
            <person name="Rooney C."/>
            <person name="Stepanauskas R."/>
            <person name="Young M.J."/>
        </authorList>
    </citation>
    <scope>NUCLEOTIDE SEQUENCE [LARGE SCALE GENOMIC DNA]</scope>
    <source>
        <strain evidence="3">SCGC AC-742_N10</strain>
    </source>
</reference>
<comment type="caution">
    <text evidence="3">The sequence shown here is derived from an EMBL/GenBank/DDBJ whole genome shotgun (WGS) entry which is preliminary data.</text>
</comment>
<evidence type="ECO:0000256" key="1">
    <source>
        <dbReference type="ARBA" id="ARBA00023002"/>
    </source>
</evidence>
<feature type="domain" description="NADH:ubiquinone oxidoreductase-like 20kDa subunit" evidence="2">
    <location>
        <begin position="23"/>
        <end position="157"/>
    </location>
</feature>
<accession>A0A2T9XB95</accession>
<dbReference type="AlphaFoldDB" id="A0A2T9XB95"/>
<proteinExistence type="predicted"/>
<dbReference type="InterPro" id="IPR001821">
    <property type="entry name" value="NiFe_hydrogenase_ssu"/>
</dbReference>
<evidence type="ECO:0000259" key="2">
    <source>
        <dbReference type="Pfam" id="PF01058"/>
    </source>
</evidence>
<dbReference type="Pfam" id="PF01058">
    <property type="entry name" value="Oxidored_q6"/>
    <property type="match status" value="1"/>
</dbReference>
<keyword evidence="1" id="KW-0560">Oxidoreductase</keyword>
<dbReference type="GO" id="GO:0009055">
    <property type="term" value="F:electron transfer activity"/>
    <property type="evidence" value="ECO:0007669"/>
    <property type="project" value="TreeGrafter"/>
</dbReference>
<dbReference type="SUPFAM" id="SSF56770">
    <property type="entry name" value="HydA/Nqo6-like"/>
    <property type="match status" value="1"/>
</dbReference>